<reference evidence="2" key="1">
    <citation type="journal article" date="2015" name="Nature">
        <title>Complex archaea that bridge the gap between prokaryotes and eukaryotes.</title>
        <authorList>
            <person name="Spang A."/>
            <person name="Saw J.H."/>
            <person name="Jorgensen S.L."/>
            <person name="Zaremba-Niedzwiedzka K."/>
            <person name="Martijn J."/>
            <person name="Lind A.E."/>
            <person name="van Eijk R."/>
            <person name="Schleper C."/>
            <person name="Guy L."/>
            <person name="Ettema T.J."/>
        </authorList>
    </citation>
    <scope>NUCLEOTIDE SEQUENCE</scope>
</reference>
<dbReference type="EMBL" id="LAZR01000741">
    <property type="protein sequence ID" value="KKN59023.1"/>
    <property type="molecule type" value="Genomic_DNA"/>
</dbReference>
<evidence type="ECO:0000256" key="1">
    <source>
        <dbReference type="SAM" id="Phobius"/>
    </source>
</evidence>
<name>A0A0F9UZH9_9ZZZZ</name>
<gene>
    <name evidence="2" type="ORF">LCGC14_0545780</name>
</gene>
<proteinExistence type="predicted"/>
<evidence type="ECO:0000313" key="2">
    <source>
        <dbReference type="EMBL" id="KKN59023.1"/>
    </source>
</evidence>
<accession>A0A0F9UZH9</accession>
<keyword evidence="1" id="KW-1133">Transmembrane helix</keyword>
<comment type="caution">
    <text evidence="2">The sequence shown here is derived from an EMBL/GenBank/DDBJ whole genome shotgun (WGS) entry which is preliminary data.</text>
</comment>
<protein>
    <submittedName>
        <fullName evidence="2">Uncharacterized protein</fullName>
    </submittedName>
</protein>
<organism evidence="2">
    <name type="scientific">marine sediment metagenome</name>
    <dbReference type="NCBI Taxonomy" id="412755"/>
    <lineage>
        <taxon>unclassified sequences</taxon>
        <taxon>metagenomes</taxon>
        <taxon>ecological metagenomes</taxon>
    </lineage>
</organism>
<feature type="transmembrane region" description="Helical" evidence="1">
    <location>
        <begin position="6"/>
        <end position="25"/>
    </location>
</feature>
<keyword evidence="1" id="KW-0472">Membrane</keyword>
<sequence length="64" mass="7580">MTLVELLTVILVFAGFGFLIWSRLVQRNHPIVTKVKEWMSKPKEKPVIIDSNKWQQPNIEKKIY</sequence>
<keyword evidence="1" id="KW-0812">Transmembrane</keyword>
<dbReference type="AlphaFoldDB" id="A0A0F9UZH9"/>